<comment type="caution">
    <text evidence="1">The sequence shown here is derived from an EMBL/GenBank/DDBJ whole genome shotgun (WGS) entry which is preliminary data.</text>
</comment>
<sequence>MKNSEEIGAKRTQHNAFLWVGVQGVVAPEFIIRPNFLTSNSR</sequence>
<reference evidence="1 2" key="1">
    <citation type="submission" date="2013-01" db="EMBL/GenBank/DDBJ databases">
        <authorList>
            <person name="Harkins D.M."/>
            <person name="Durkin A.S."/>
            <person name="Brinkac L.M."/>
            <person name="Haft D.H."/>
            <person name="Selengut J.D."/>
            <person name="Sanka R."/>
            <person name="DePew J."/>
            <person name="Purushe J."/>
            <person name="Whelen A.C."/>
            <person name="Vinetz J.M."/>
            <person name="Sutton G.G."/>
            <person name="Nierman W.C."/>
            <person name="Fouts D.E."/>
        </authorList>
    </citation>
    <scope>NUCLEOTIDE SEQUENCE [LARGE SCALE GENOMIC DNA]</scope>
    <source>
        <strain evidence="1 2">2007001578</strain>
    </source>
</reference>
<organism evidence="1 2">
    <name type="scientific">Leptospira noguchii str. 2007001578</name>
    <dbReference type="NCBI Taxonomy" id="1049974"/>
    <lineage>
        <taxon>Bacteria</taxon>
        <taxon>Pseudomonadati</taxon>
        <taxon>Spirochaetota</taxon>
        <taxon>Spirochaetia</taxon>
        <taxon>Leptospirales</taxon>
        <taxon>Leptospiraceae</taxon>
        <taxon>Leptospira</taxon>
    </lineage>
</organism>
<name>A0ABP2T894_9LEPT</name>
<gene>
    <name evidence="1" type="ORF">LEP1GSC035_4647</name>
</gene>
<accession>A0ABP2T894</accession>
<keyword evidence="2" id="KW-1185">Reference proteome</keyword>
<proteinExistence type="predicted"/>
<dbReference type="Proteomes" id="UP000012099">
    <property type="component" value="Unassembled WGS sequence"/>
</dbReference>
<dbReference type="EMBL" id="AHMH02000096">
    <property type="protein sequence ID" value="EMN00300.1"/>
    <property type="molecule type" value="Genomic_DNA"/>
</dbReference>
<evidence type="ECO:0000313" key="2">
    <source>
        <dbReference type="Proteomes" id="UP000012099"/>
    </source>
</evidence>
<evidence type="ECO:0000313" key="1">
    <source>
        <dbReference type="EMBL" id="EMN00300.1"/>
    </source>
</evidence>
<protein>
    <submittedName>
        <fullName evidence="1">Uncharacterized protein</fullName>
    </submittedName>
</protein>